<evidence type="ECO:0000313" key="1">
    <source>
        <dbReference type="EMBL" id="KAG0548210.1"/>
    </source>
</evidence>
<reference evidence="1" key="1">
    <citation type="journal article" date="2019" name="BMC Genomics">
        <title>A new reference genome for Sorghum bicolor reveals high levels of sequence similarity between sweet and grain genotypes: implications for the genetics of sugar metabolism.</title>
        <authorList>
            <person name="Cooper E.A."/>
            <person name="Brenton Z.W."/>
            <person name="Flinn B.S."/>
            <person name="Jenkins J."/>
            <person name="Shu S."/>
            <person name="Flowers D."/>
            <person name="Luo F."/>
            <person name="Wang Y."/>
            <person name="Xia P."/>
            <person name="Barry K."/>
            <person name="Daum C."/>
            <person name="Lipzen A."/>
            <person name="Yoshinaga Y."/>
            <person name="Schmutz J."/>
            <person name="Saski C."/>
            <person name="Vermerris W."/>
            <person name="Kresovich S."/>
        </authorList>
    </citation>
    <scope>NUCLEOTIDE SEQUENCE</scope>
</reference>
<sequence>MGGYLCLLRLLPSQPATFASSSRRMRLDLDVRGILQLTVCLCNLAPTASRGVTAATSVSIATSRVLLLACPSLWLSAYFRRLYGSYLAFGGPRTTQPTKNSHAHWANPTWKVARQTVSACMGRRPGMNAQGGSVLSCYALSDHAWYGLCRVVLCGAARLLILTLSIQIKYKVK</sequence>
<dbReference type="EMBL" id="CM027680">
    <property type="protein sequence ID" value="KAG0548210.1"/>
    <property type="molecule type" value="Genomic_DNA"/>
</dbReference>
<gene>
    <name evidence="1" type="ORF">BDA96_01G147300</name>
</gene>
<comment type="caution">
    <text evidence="1">The sequence shown here is derived from an EMBL/GenBank/DDBJ whole genome shotgun (WGS) entry which is preliminary data.</text>
</comment>
<dbReference type="AlphaFoldDB" id="A0A921RYH3"/>
<name>A0A921RYH3_SORBI</name>
<dbReference type="Proteomes" id="UP000807115">
    <property type="component" value="Chromosome 1"/>
</dbReference>
<accession>A0A921RYH3</accession>
<protein>
    <submittedName>
        <fullName evidence="1">Uncharacterized protein</fullName>
    </submittedName>
</protein>
<reference evidence="1" key="2">
    <citation type="submission" date="2020-10" db="EMBL/GenBank/DDBJ databases">
        <authorList>
            <person name="Cooper E.A."/>
            <person name="Brenton Z.W."/>
            <person name="Flinn B.S."/>
            <person name="Jenkins J."/>
            <person name="Shu S."/>
            <person name="Flowers D."/>
            <person name="Luo F."/>
            <person name="Wang Y."/>
            <person name="Xia P."/>
            <person name="Barry K."/>
            <person name="Daum C."/>
            <person name="Lipzen A."/>
            <person name="Yoshinaga Y."/>
            <person name="Schmutz J."/>
            <person name="Saski C."/>
            <person name="Vermerris W."/>
            <person name="Kresovich S."/>
        </authorList>
    </citation>
    <scope>NUCLEOTIDE SEQUENCE</scope>
</reference>
<organism evidence="1 2">
    <name type="scientific">Sorghum bicolor</name>
    <name type="common">Sorghum</name>
    <name type="synonym">Sorghum vulgare</name>
    <dbReference type="NCBI Taxonomy" id="4558"/>
    <lineage>
        <taxon>Eukaryota</taxon>
        <taxon>Viridiplantae</taxon>
        <taxon>Streptophyta</taxon>
        <taxon>Embryophyta</taxon>
        <taxon>Tracheophyta</taxon>
        <taxon>Spermatophyta</taxon>
        <taxon>Magnoliopsida</taxon>
        <taxon>Liliopsida</taxon>
        <taxon>Poales</taxon>
        <taxon>Poaceae</taxon>
        <taxon>PACMAD clade</taxon>
        <taxon>Panicoideae</taxon>
        <taxon>Andropogonodae</taxon>
        <taxon>Andropogoneae</taxon>
        <taxon>Sorghinae</taxon>
        <taxon>Sorghum</taxon>
    </lineage>
</organism>
<evidence type="ECO:0000313" key="2">
    <source>
        <dbReference type="Proteomes" id="UP000807115"/>
    </source>
</evidence>
<proteinExistence type="predicted"/>